<accession>A0A1F6UQS4</accession>
<dbReference type="STRING" id="1801732.A2814_00240"/>
<name>A0A1F6UQS4_9BACT</name>
<sequence length="91" mass="10933">MTIHEFIKKRPYLVWYVKDLGKLDESSIVEHVLNYGNWDDVQEMIKILGLSRVADIFRKKSIPSEMGRQNYRPEIINYFNLYFNKHLLQNA</sequence>
<comment type="caution">
    <text evidence="1">The sequence shown here is derived from an EMBL/GenBank/DDBJ whole genome shotgun (WGS) entry which is preliminary data.</text>
</comment>
<evidence type="ECO:0000313" key="1">
    <source>
        <dbReference type="EMBL" id="OGI59731.1"/>
    </source>
</evidence>
<evidence type="ECO:0000313" key="2">
    <source>
        <dbReference type="Proteomes" id="UP000177869"/>
    </source>
</evidence>
<dbReference type="Proteomes" id="UP000177869">
    <property type="component" value="Unassembled WGS sequence"/>
</dbReference>
<dbReference type="EMBL" id="MFTI01000027">
    <property type="protein sequence ID" value="OGI59731.1"/>
    <property type="molecule type" value="Genomic_DNA"/>
</dbReference>
<protein>
    <submittedName>
        <fullName evidence="1">Uncharacterized protein</fullName>
    </submittedName>
</protein>
<gene>
    <name evidence="1" type="ORF">A2814_00240</name>
</gene>
<organism evidence="1 2">
    <name type="scientific">Candidatus Nomurabacteria bacterium RIFCSPHIGHO2_01_FULL_38_19</name>
    <dbReference type="NCBI Taxonomy" id="1801732"/>
    <lineage>
        <taxon>Bacteria</taxon>
        <taxon>Candidatus Nomuraibacteriota</taxon>
    </lineage>
</organism>
<reference evidence="1 2" key="1">
    <citation type="journal article" date="2016" name="Nat. Commun.">
        <title>Thousands of microbial genomes shed light on interconnected biogeochemical processes in an aquifer system.</title>
        <authorList>
            <person name="Anantharaman K."/>
            <person name="Brown C.T."/>
            <person name="Hug L.A."/>
            <person name="Sharon I."/>
            <person name="Castelle C.J."/>
            <person name="Probst A.J."/>
            <person name="Thomas B.C."/>
            <person name="Singh A."/>
            <person name="Wilkins M.J."/>
            <person name="Karaoz U."/>
            <person name="Brodie E.L."/>
            <person name="Williams K.H."/>
            <person name="Hubbard S.S."/>
            <person name="Banfield J.F."/>
        </authorList>
    </citation>
    <scope>NUCLEOTIDE SEQUENCE [LARGE SCALE GENOMIC DNA]</scope>
</reference>
<proteinExistence type="predicted"/>
<dbReference type="AlphaFoldDB" id="A0A1F6UQS4"/>